<keyword evidence="3" id="KW-0597">Phosphoprotein</keyword>
<dbReference type="InterPro" id="IPR003661">
    <property type="entry name" value="HisK_dim/P_dom"/>
</dbReference>
<dbReference type="SUPFAM" id="SSF52172">
    <property type="entry name" value="CheY-like"/>
    <property type="match status" value="1"/>
</dbReference>
<protein>
    <recommendedName>
        <fullName evidence="2">histidine kinase</fullName>
        <ecNumber evidence="2">2.7.13.3</ecNumber>
    </recommendedName>
</protein>
<dbReference type="PRINTS" id="PR00344">
    <property type="entry name" value="BCTRLSENSOR"/>
</dbReference>
<evidence type="ECO:0000256" key="2">
    <source>
        <dbReference type="ARBA" id="ARBA00012438"/>
    </source>
</evidence>
<dbReference type="Pfam" id="PF00512">
    <property type="entry name" value="HisKA"/>
    <property type="match status" value="1"/>
</dbReference>
<dbReference type="InterPro" id="IPR036890">
    <property type="entry name" value="HATPase_C_sf"/>
</dbReference>
<dbReference type="InterPro" id="IPR036097">
    <property type="entry name" value="HisK_dim/P_sf"/>
</dbReference>
<comment type="catalytic activity">
    <reaction evidence="1">
        <text>ATP + protein L-histidine = ADP + protein N-phospho-L-histidine.</text>
        <dbReference type="EC" id="2.7.13.3"/>
    </reaction>
</comment>
<dbReference type="SUPFAM" id="SSF47384">
    <property type="entry name" value="Homodimeric domain of signal transducing histidine kinase"/>
    <property type="match status" value="1"/>
</dbReference>
<evidence type="ECO:0000259" key="8">
    <source>
        <dbReference type="PROSITE" id="PS50109"/>
    </source>
</evidence>
<dbReference type="SMART" id="SM00448">
    <property type="entry name" value="REC"/>
    <property type="match status" value="1"/>
</dbReference>
<proteinExistence type="predicted"/>
<dbReference type="Gene3D" id="1.10.287.130">
    <property type="match status" value="1"/>
</dbReference>
<dbReference type="EMBL" id="UOFD01000028">
    <property type="protein sequence ID" value="VAW51342.1"/>
    <property type="molecule type" value="Genomic_DNA"/>
</dbReference>
<dbReference type="PANTHER" id="PTHR43711:SF1">
    <property type="entry name" value="HISTIDINE KINASE 1"/>
    <property type="match status" value="1"/>
</dbReference>
<dbReference type="InterPro" id="IPR004358">
    <property type="entry name" value="Sig_transdc_His_kin-like_C"/>
</dbReference>
<dbReference type="Gene3D" id="3.40.50.2300">
    <property type="match status" value="1"/>
</dbReference>
<dbReference type="CDD" id="cd00156">
    <property type="entry name" value="REC"/>
    <property type="match status" value="1"/>
</dbReference>
<dbReference type="InterPro" id="IPR005467">
    <property type="entry name" value="His_kinase_dom"/>
</dbReference>
<feature type="transmembrane region" description="Helical" evidence="7">
    <location>
        <begin position="134"/>
        <end position="151"/>
    </location>
</feature>
<accession>A0A3B0WJ60</accession>
<dbReference type="SMART" id="SM00388">
    <property type="entry name" value="HisKA"/>
    <property type="match status" value="1"/>
</dbReference>
<feature type="transmembrane region" description="Helical" evidence="7">
    <location>
        <begin position="44"/>
        <end position="68"/>
    </location>
</feature>
<dbReference type="Pfam" id="PF02518">
    <property type="entry name" value="HATPase_c"/>
    <property type="match status" value="1"/>
</dbReference>
<dbReference type="SUPFAM" id="SSF55874">
    <property type="entry name" value="ATPase domain of HSP90 chaperone/DNA topoisomerase II/histidine kinase"/>
    <property type="match status" value="1"/>
</dbReference>
<evidence type="ECO:0000313" key="10">
    <source>
        <dbReference type="EMBL" id="VAW51342.1"/>
    </source>
</evidence>
<evidence type="ECO:0000259" key="9">
    <source>
        <dbReference type="PROSITE" id="PS50110"/>
    </source>
</evidence>
<evidence type="ECO:0000256" key="1">
    <source>
        <dbReference type="ARBA" id="ARBA00000085"/>
    </source>
</evidence>
<dbReference type="FunFam" id="3.30.565.10:FF:000049">
    <property type="entry name" value="Two-component sensor histidine kinase"/>
    <property type="match status" value="1"/>
</dbReference>
<sequence length="578" mass="64376">MNSLQCQITAEQLRAVYRQLPTIVSAVAGAGMLVFILRDVHSSALLFSWLAIVLLNCLAAVLLYLYYIKVGRDSISQPCWKTYFFIFTLCTGTIWGSIGMLFYFAPTEYKLLIVVWIWAMGAGMVALLVAYRPAFYAMLIPLFMPLMFCLATDEYGFYRGLSVATFMWLLSLMYFYHGNHKTFTEAISLRFINAELAEDLARKNKEAENANLAKSQFLAAASHDLRQPLHAQSLFLAELDHYVDNLKGRRILGGLESSVYAMRKLLNAILDISKLDAGTISPSIEVFSISTIFANLRSEFENLAAEKNIILRMRECYLVVTTDPVLLERMLRNLIANAVRYTSEGKVLVGCRRHKHHVSIQIMDTGIGIPDEKQEDIFTPFIQLGNPERDREKGLGLGLSIVQRTADLLGLTLSLKSTPGKGTVVSIDVPLSNQMPVKRQNDLPATDEANINGKCVLIIDDDSDVRIAMSGLLESWGCLPLAFSDMQDALEYIKLEYINQKKVNIDVIFSDFTLSGNGNGIQVIAELRALCGSTIPAALITGDTSVERLQEAKDSNHLIIHKPVLADELRAVLNRLVG</sequence>
<name>A0A3B0WJ60_9ZZZZ</name>
<dbReference type="AlphaFoldDB" id="A0A3B0WJ60"/>
<keyword evidence="5" id="KW-0418">Kinase</keyword>
<dbReference type="InterPro" id="IPR003594">
    <property type="entry name" value="HATPase_dom"/>
</dbReference>
<feature type="domain" description="Histidine kinase" evidence="8">
    <location>
        <begin position="220"/>
        <end position="433"/>
    </location>
</feature>
<dbReference type="PANTHER" id="PTHR43711">
    <property type="entry name" value="TWO-COMPONENT HISTIDINE KINASE"/>
    <property type="match status" value="1"/>
</dbReference>
<organism evidence="10">
    <name type="scientific">hydrothermal vent metagenome</name>
    <dbReference type="NCBI Taxonomy" id="652676"/>
    <lineage>
        <taxon>unclassified sequences</taxon>
        <taxon>metagenomes</taxon>
        <taxon>ecological metagenomes</taxon>
    </lineage>
</organism>
<dbReference type="InterPro" id="IPR011006">
    <property type="entry name" value="CheY-like_superfamily"/>
</dbReference>
<feature type="transmembrane region" description="Helical" evidence="7">
    <location>
        <begin position="111"/>
        <end position="129"/>
    </location>
</feature>
<dbReference type="InterPro" id="IPR050736">
    <property type="entry name" value="Sensor_HK_Regulatory"/>
</dbReference>
<dbReference type="Pfam" id="PF00072">
    <property type="entry name" value="Response_reg"/>
    <property type="match status" value="1"/>
</dbReference>
<dbReference type="EC" id="2.7.13.3" evidence="2"/>
<feature type="transmembrane region" description="Helical" evidence="7">
    <location>
        <begin position="80"/>
        <end position="105"/>
    </location>
</feature>
<keyword evidence="7" id="KW-0472">Membrane</keyword>
<dbReference type="PROSITE" id="PS50109">
    <property type="entry name" value="HIS_KIN"/>
    <property type="match status" value="1"/>
</dbReference>
<evidence type="ECO:0000256" key="3">
    <source>
        <dbReference type="ARBA" id="ARBA00022553"/>
    </source>
</evidence>
<keyword evidence="7" id="KW-0812">Transmembrane</keyword>
<evidence type="ECO:0000256" key="5">
    <source>
        <dbReference type="ARBA" id="ARBA00022777"/>
    </source>
</evidence>
<reference evidence="10" key="1">
    <citation type="submission" date="2018-06" db="EMBL/GenBank/DDBJ databases">
        <authorList>
            <person name="Zhirakovskaya E."/>
        </authorList>
    </citation>
    <scope>NUCLEOTIDE SEQUENCE</scope>
</reference>
<feature type="transmembrane region" description="Helical" evidence="7">
    <location>
        <begin position="20"/>
        <end position="38"/>
    </location>
</feature>
<evidence type="ECO:0000256" key="6">
    <source>
        <dbReference type="ARBA" id="ARBA00023012"/>
    </source>
</evidence>
<keyword evidence="4" id="KW-0808">Transferase</keyword>
<dbReference type="SMART" id="SM00387">
    <property type="entry name" value="HATPase_c"/>
    <property type="match status" value="1"/>
</dbReference>
<evidence type="ECO:0000256" key="4">
    <source>
        <dbReference type="ARBA" id="ARBA00022679"/>
    </source>
</evidence>
<feature type="transmembrane region" description="Helical" evidence="7">
    <location>
        <begin position="157"/>
        <end position="176"/>
    </location>
</feature>
<keyword evidence="7" id="KW-1133">Transmembrane helix</keyword>
<feature type="domain" description="Response regulatory" evidence="9">
    <location>
        <begin position="455"/>
        <end position="577"/>
    </location>
</feature>
<dbReference type="InterPro" id="IPR001789">
    <property type="entry name" value="Sig_transdc_resp-reg_receiver"/>
</dbReference>
<evidence type="ECO:0000256" key="7">
    <source>
        <dbReference type="SAM" id="Phobius"/>
    </source>
</evidence>
<dbReference type="CDD" id="cd00082">
    <property type="entry name" value="HisKA"/>
    <property type="match status" value="1"/>
</dbReference>
<dbReference type="PROSITE" id="PS50110">
    <property type="entry name" value="RESPONSE_REGULATORY"/>
    <property type="match status" value="1"/>
</dbReference>
<gene>
    <name evidence="10" type="ORF">MNBD_GAMMA06-937</name>
</gene>
<dbReference type="Gene3D" id="3.30.565.10">
    <property type="entry name" value="Histidine kinase-like ATPase, C-terminal domain"/>
    <property type="match status" value="1"/>
</dbReference>
<dbReference type="GO" id="GO:0000155">
    <property type="term" value="F:phosphorelay sensor kinase activity"/>
    <property type="evidence" value="ECO:0007669"/>
    <property type="project" value="InterPro"/>
</dbReference>
<keyword evidence="6" id="KW-0902">Two-component regulatory system</keyword>